<reference evidence="2 3" key="1">
    <citation type="journal article" date="2020" name="Int. J. Syst. Evol. Microbiol.">
        <title>Novel acetic acid bacteria from cider fermentations: Acetobacter conturbans sp. nov. and Acetobacter fallax sp. nov.</title>
        <authorList>
            <person name="Sombolestani A.S."/>
            <person name="Cleenwerck I."/>
            <person name="Cnockaert M."/>
            <person name="Borremans W."/>
            <person name="Wieme A.D."/>
            <person name="De Vuyst L."/>
            <person name="Vandamme P."/>
        </authorList>
    </citation>
    <scope>NUCLEOTIDE SEQUENCE [LARGE SCALE GENOMIC DNA]</scope>
    <source>
        <strain evidence="2 3">LMG 1627</strain>
    </source>
</reference>
<dbReference type="RefSeq" id="WP_173570390.1">
    <property type="nucleotide sequence ID" value="NZ_WOSY01000009.1"/>
</dbReference>
<name>A0ABX0K074_9PROT</name>
<protein>
    <recommendedName>
        <fullName evidence="4">DUF3325 domain-containing protein</fullName>
    </recommendedName>
</protein>
<evidence type="ECO:0000313" key="3">
    <source>
        <dbReference type="Proteomes" id="UP000631653"/>
    </source>
</evidence>
<feature type="transmembrane region" description="Helical" evidence="1">
    <location>
        <begin position="33"/>
        <end position="54"/>
    </location>
</feature>
<keyword evidence="1" id="KW-0812">Transmembrane</keyword>
<sequence length="96" mass="10729">MIVLCSVLWIVSLSVQAVSEPRMLRIARREAVAPALTVRLMRWVSLVGLLLCLYQRPSTALFVWLGSFSIATVVVALGWAWRYRGVQRVRRTGGGS</sequence>
<dbReference type="EMBL" id="WOSY01000009">
    <property type="protein sequence ID" value="NHN89069.1"/>
    <property type="molecule type" value="Genomic_DNA"/>
</dbReference>
<feature type="transmembrane region" description="Helical" evidence="1">
    <location>
        <begin position="61"/>
        <end position="81"/>
    </location>
</feature>
<keyword evidence="3" id="KW-1185">Reference proteome</keyword>
<comment type="caution">
    <text evidence="2">The sequence shown here is derived from an EMBL/GenBank/DDBJ whole genome shotgun (WGS) entry which is preliminary data.</text>
</comment>
<organism evidence="2 3">
    <name type="scientific">Acetobacter conturbans</name>
    <dbReference type="NCBI Taxonomy" id="1737472"/>
    <lineage>
        <taxon>Bacteria</taxon>
        <taxon>Pseudomonadati</taxon>
        <taxon>Pseudomonadota</taxon>
        <taxon>Alphaproteobacteria</taxon>
        <taxon>Acetobacterales</taxon>
        <taxon>Acetobacteraceae</taxon>
        <taxon>Acetobacter</taxon>
    </lineage>
</organism>
<keyword evidence="1" id="KW-0472">Membrane</keyword>
<accession>A0ABX0K074</accession>
<evidence type="ECO:0008006" key="4">
    <source>
        <dbReference type="Google" id="ProtNLM"/>
    </source>
</evidence>
<keyword evidence="1" id="KW-1133">Transmembrane helix</keyword>
<dbReference type="Proteomes" id="UP000631653">
    <property type="component" value="Unassembled WGS sequence"/>
</dbReference>
<gene>
    <name evidence="2" type="ORF">GOB81_10550</name>
</gene>
<evidence type="ECO:0000313" key="2">
    <source>
        <dbReference type="EMBL" id="NHN89069.1"/>
    </source>
</evidence>
<evidence type="ECO:0000256" key="1">
    <source>
        <dbReference type="SAM" id="Phobius"/>
    </source>
</evidence>
<proteinExistence type="predicted"/>